<dbReference type="Gene3D" id="3.40.1050.10">
    <property type="entry name" value="Carbonic anhydrase"/>
    <property type="match status" value="1"/>
</dbReference>
<dbReference type="GeneID" id="96291857"/>
<dbReference type="EC" id="4.2.1.1" evidence="3"/>
<dbReference type="Proteomes" id="UP000600946">
    <property type="component" value="Unassembled WGS sequence"/>
</dbReference>
<dbReference type="SUPFAM" id="SSF53056">
    <property type="entry name" value="beta-carbonic anhydrase, cab"/>
    <property type="match status" value="1"/>
</dbReference>
<evidence type="ECO:0000256" key="5">
    <source>
        <dbReference type="ARBA" id="ARBA00022833"/>
    </source>
</evidence>
<evidence type="ECO:0000256" key="4">
    <source>
        <dbReference type="ARBA" id="ARBA00022723"/>
    </source>
</evidence>
<dbReference type="PANTHER" id="PTHR43175">
    <property type="entry name" value="CARBONIC ANHYDRASE"/>
    <property type="match status" value="1"/>
</dbReference>
<name>A0ABQ3A8T5_9ACTN</name>
<evidence type="ECO:0000256" key="7">
    <source>
        <dbReference type="ARBA" id="ARBA00048348"/>
    </source>
</evidence>
<comment type="catalytic activity">
    <reaction evidence="7">
        <text>hydrogencarbonate + H(+) = CO2 + H2O</text>
        <dbReference type="Rhea" id="RHEA:10748"/>
        <dbReference type="ChEBI" id="CHEBI:15377"/>
        <dbReference type="ChEBI" id="CHEBI:15378"/>
        <dbReference type="ChEBI" id="CHEBI:16526"/>
        <dbReference type="ChEBI" id="CHEBI:17544"/>
        <dbReference type="EC" id="4.2.1.1"/>
    </reaction>
</comment>
<protein>
    <recommendedName>
        <fullName evidence="3">carbonic anhydrase</fullName>
        <ecNumber evidence="3">4.2.1.1</ecNumber>
    </recommendedName>
</protein>
<evidence type="ECO:0000313" key="9">
    <source>
        <dbReference type="Proteomes" id="UP000600946"/>
    </source>
</evidence>
<proteinExistence type="inferred from homology"/>
<sequence>MSPFSTYIERNMAFAHTDAHLKVPEIPFIPFKQTFVLTCLDPRVEPAAILGVELGEAIVLRNVGGRVTPATLRDVAWISHLHEAKTPDADWFELAVIHHTDCGSALFADDELRRDFVSRGGYDDSTIAALAVLDPAVTVRRDVGLLRSFPLLSAGVEVSGHVYDLRTGLLTTVVRK</sequence>
<evidence type="ECO:0000256" key="6">
    <source>
        <dbReference type="ARBA" id="ARBA00024993"/>
    </source>
</evidence>
<dbReference type="EMBL" id="BMUU01000006">
    <property type="protein sequence ID" value="GGY41181.1"/>
    <property type="molecule type" value="Genomic_DNA"/>
</dbReference>
<accession>A0ABQ3A8T5</accession>
<evidence type="ECO:0000256" key="3">
    <source>
        <dbReference type="ARBA" id="ARBA00012925"/>
    </source>
</evidence>
<gene>
    <name evidence="8" type="primary">cynT</name>
    <name evidence="8" type="ORF">GCM10010326_39150</name>
</gene>
<keyword evidence="9" id="KW-1185">Reference proteome</keyword>
<dbReference type="Pfam" id="PF00484">
    <property type="entry name" value="Pro_CA"/>
    <property type="match status" value="1"/>
</dbReference>
<reference evidence="9" key="1">
    <citation type="journal article" date="2019" name="Int. J. Syst. Evol. Microbiol.">
        <title>The Global Catalogue of Microorganisms (GCM) 10K type strain sequencing project: providing services to taxonomists for standard genome sequencing and annotation.</title>
        <authorList>
            <consortium name="The Broad Institute Genomics Platform"/>
            <consortium name="The Broad Institute Genome Sequencing Center for Infectious Disease"/>
            <person name="Wu L."/>
            <person name="Ma J."/>
        </authorList>
    </citation>
    <scope>NUCLEOTIDE SEQUENCE [LARGE SCALE GENOMIC DNA]</scope>
    <source>
        <strain evidence="9">JCM 4594</strain>
    </source>
</reference>
<evidence type="ECO:0000256" key="1">
    <source>
        <dbReference type="ARBA" id="ARBA00001947"/>
    </source>
</evidence>
<dbReference type="RefSeq" id="WP_229892765.1">
    <property type="nucleotide sequence ID" value="NZ_BMUU01000006.1"/>
</dbReference>
<organism evidence="8 9">
    <name type="scientific">Streptomyces xanthochromogenes</name>
    <dbReference type="NCBI Taxonomy" id="67384"/>
    <lineage>
        <taxon>Bacteria</taxon>
        <taxon>Bacillati</taxon>
        <taxon>Actinomycetota</taxon>
        <taxon>Actinomycetes</taxon>
        <taxon>Kitasatosporales</taxon>
        <taxon>Streptomycetaceae</taxon>
        <taxon>Streptomyces</taxon>
    </lineage>
</organism>
<comment type="similarity">
    <text evidence="2">Belongs to the beta-class carbonic anhydrase family.</text>
</comment>
<dbReference type="InterPro" id="IPR036874">
    <property type="entry name" value="Carbonic_anhydrase_sf"/>
</dbReference>
<evidence type="ECO:0000256" key="2">
    <source>
        <dbReference type="ARBA" id="ARBA00006217"/>
    </source>
</evidence>
<evidence type="ECO:0000313" key="8">
    <source>
        <dbReference type="EMBL" id="GGY41181.1"/>
    </source>
</evidence>
<dbReference type="InterPro" id="IPR001765">
    <property type="entry name" value="Carbonic_anhydrase"/>
</dbReference>
<keyword evidence="4" id="KW-0479">Metal-binding</keyword>
<dbReference type="PANTHER" id="PTHR43175:SF3">
    <property type="entry name" value="CARBON DISULFIDE HYDROLASE"/>
    <property type="match status" value="1"/>
</dbReference>
<keyword evidence="5" id="KW-0862">Zinc</keyword>
<comment type="caution">
    <text evidence="8">The sequence shown here is derived from an EMBL/GenBank/DDBJ whole genome shotgun (WGS) entry which is preliminary data.</text>
</comment>
<comment type="function">
    <text evidence="6">Catalyzes the reversible hydration of carbon dioxide to form bicarbonate.</text>
</comment>
<dbReference type="SMART" id="SM00947">
    <property type="entry name" value="Pro_CA"/>
    <property type="match status" value="1"/>
</dbReference>
<comment type="cofactor">
    <cofactor evidence="1">
        <name>Zn(2+)</name>
        <dbReference type="ChEBI" id="CHEBI:29105"/>
    </cofactor>
</comment>